<reference evidence="2" key="1">
    <citation type="submission" date="2021-08" db="EMBL/GenBank/DDBJ databases">
        <title>Flavobacterium sp. strain CC-SYL302.</title>
        <authorList>
            <person name="Lin S.-Y."/>
            <person name="Lee T.-H."/>
            <person name="Young C.-C."/>
        </authorList>
    </citation>
    <scope>NUCLEOTIDE SEQUENCE</scope>
    <source>
        <strain evidence="2">CC-SYL302</strain>
    </source>
</reference>
<organism evidence="2 3">
    <name type="scientific">Flavobacterium agricola</name>
    <dbReference type="NCBI Taxonomy" id="2870839"/>
    <lineage>
        <taxon>Bacteria</taxon>
        <taxon>Pseudomonadati</taxon>
        <taxon>Bacteroidota</taxon>
        <taxon>Flavobacteriia</taxon>
        <taxon>Flavobacteriales</taxon>
        <taxon>Flavobacteriaceae</taxon>
        <taxon>Flavobacterium</taxon>
    </lineage>
</organism>
<dbReference type="SUPFAM" id="SSF82185">
    <property type="entry name" value="Histone H3 K4-specific methyltransferase SET7/9 N-terminal domain"/>
    <property type="match status" value="2"/>
</dbReference>
<gene>
    <name evidence="2" type="ORF">K5I29_06465</name>
</gene>
<name>A0ABY6M5A4_9FLAO</name>
<protein>
    <recommendedName>
        <fullName evidence="4">Antitoxin component YwqK of YwqJK toxin-antitoxin module</fullName>
    </recommendedName>
</protein>
<dbReference type="EMBL" id="CP081495">
    <property type="protein sequence ID" value="UYW02513.1"/>
    <property type="molecule type" value="Genomic_DNA"/>
</dbReference>
<keyword evidence="1" id="KW-0732">Signal</keyword>
<feature type="chain" id="PRO_5046211384" description="Antitoxin component YwqK of YwqJK toxin-antitoxin module" evidence="1">
    <location>
        <begin position="18"/>
        <end position="235"/>
    </location>
</feature>
<evidence type="ECO:0008006" key="4">
    <source>
        <dbReference type="Google" id="ProtNLM"/>
    </source>
</evidence>
<dbReference type="Gene3D" id="2.20.110.10">
    <property type="entry name" value="Histone H3 K4-specific methyltransferase SET7/9 N-terminal domain"/>
    <property type="match status" value="3"/>
</dbReference>
<proteinExistence type="predicted"/>
<evidence type="ECO:0000313" key="3">
    <source>
        <dbReference type="Proteomes" id="UP001163328"/>
    </source>
</evidence>
<feature type="signal peptide" evidence="1">
    <location>
        <begin position="1"/>
        <end position="17"/>
    </location>
</feature>
<dbReference type="PANTHER" id="PTHR46820">
    <property type="entry name" value="HISTONE-LYSINE N-METHYLTRANSFERASE SETD7"/>
    <property type="match status" value="1"/>
</dbReference>
<evidence type="ECO:0000256" key="1">
    <source>
        <dbReference type="SAM" id="SignalP"/>
    </source>
</evidence>
<dbReference type="Proteomes" id="UP001163328">
    <property type="component" value="Chromosome"/>
</dbReference>
<evidence type="ECO:0000313" key="2">
    <source>
        <dbReference type="EMBL" id="UYW02513.1"/>
    </source>
</evidence>
<accession>A0ABY6M5A4</accession>
<dbReference type="PANTHER" id="PTHR46820:SF1">
    <property type="entry name" value="HISTONE-LYSINE N-METHYLTRANSFERASE SETD7"/>
    <property type="match status" value="1"/>
</dbReference>
<dbReference type="RefSeq" id="WP_264435079.1">
    <property type="nucleotide sequence ID" value="NZ_CP081495.1"/>
</dbReference>
<keyword evidence="3" id="KW-1185">Reference proteome</keyword>
<sequence length="235" mass="26847">MKIYTLFMLCMVQFALAQNAYNSNGKRHGKWSGVYKDTNNLRYEGEFNDGKEVGIFYLYDNTKNKVVISTRDFTANNGVVVETFLDQKGNKVSEGSSINGKKTGKWVYYFKDSNTIMSEENYANGLLEGESKTFYKNGKLLEHKYYKNNALHGKYQRFTEQGNLLHNLNYAEGKLNGLGEYYSSTGKIYTKGEYKDNIKVGHWPVFDKNGKEVSVSKTQITNPKRTAKSNANKTK</sequence>